<reference evidence="2" key="1">
    <citation type="submission" date="2020-03" db="EMBL/GenBank/DDBJ databases">
        <authorList>
            <person name="Weist P."/>
        </authorList>
    </citation>
    <scope>NUCLEOTIDE SEQUENCE</scope>
</reference>
<dbReference type="AlphaFoldDB" id="A0A9N7VLY9"/>
<feature type="region of interest" description="Disordered" evidence="1">
    <location>
        <begin position="50"/>
        <end position="71"/>
    </location>
</feature>
<evidence type="ECO:0000313" key="2">
    <source>
        <dbReference type="EMBL" id="CAB1451628.1"/>
    </source>
</evidence>
<dbReference type="Proteomes" id="UP001153269">
    <property type="component" value="Unassembled WGS sequence"/>
</dbReference>
<gene>
    <name evidence="2" type="ORF">PLEPLA_LOCUS39322</name>
</gene>
<feature type="region of interest" description="Disordered" evidence="1">
    <location>
        <begin position="1"/>
        <end position="28"/>
    </location>
</feature>
<accession>A0A9N7VLY9</accession>
<organism evidence="2 3">
    <name type="scientific">Pleuronectes platessa</name>
    <name type="common">European plaice</name>
    <dbReference type="NCBI Taxonomy" id="8262"/>
    <lineage>
        <taxon>Eukaryota</taxon>
        <taxon>Metazoa</taxon>
        <taxon>Chordata</taxon>
        <taxon>Craniata</taxon>
        <taxon>Vertebrata</taxon>
        <taxon>Euteleostomi</taxon>
        <taxon>Actinopterygii</taxon>
        <taxon>Neopterygii</taxon>
        <taxon>Teleostei</taxon>
        <taxon>Neoteleostei</taxon>
        <taxon>Acanthomorphata</taxon>
        <taxon>Carangaria</taxon>
        <taxon>Pleuronectiformes</taxon>
        <taxon>Pleuronectoidei</taxon>
        <taxon>Pleuronectidae</taxon>
        <taxon>Pleuronectes</taxon>
    </lineage>
</organism>
<dbReference type="EMBL" id="CADEAL010004094">
    <property type="protein sequence ID" value="CAB1451628.1"/>
    <property type="molecule type" value="Genomic_DNA"/>
</dbReference>
<comment type="caution">
    <text evidence="2">The sequence shown here is derived from an EMBL/GenBank/DDBJ whole genome shotgun (WGS) entry which is preliminary data.</text>
</comment>
<name>A0A9N7VLY9_PLEPL</name>
<keyword evidence="3" id="KW-1185">Reference proteome</keyword>
<evidence type="ECO:0000313" key="3">
    <source>
        <dbReference type="Proteomes" id="UP001153269"/>
    </source>
</evidence>
<feature type="compositionally biased region" description="Basic and acidic residues" evidence="1">
    <location>
        <begin position="10"/>
        <end position="23"/>
    </location>
</feature>
<protein>
    <submittedName>
        <fullName evidence="2">Uncharacterized protein</fullName>
    </submittedName>
</protein>
<proteinExistence type="predicted"/>
<sequence>MEGGRGSLKSKKDGGLGDQEENRSNGWSGLTGLEVRAKLFSVQLLARAKHPPQAQMLAHQPPQPSPASHLSLAVSFPGWPAGVENQPLMGLWGLEEGSVGVVDRMKAPGAAACTD</sequence>
<evidence type="ECO:0000256" key="1">
    <source>
        <dbReference type="SAM" id="MobiDB-lite"/>
    </source>
</evidence>